<name>A0A834RUR7_9PLEO</name>
<dbReference type="InterPro" id="IPR011009">
    <property type="entry name" value="Kinase-like_dom_sf"/>
</dbReference>
<evidence type="ECO:0000256" key="1">
    <source>
        <dbReference type="ARBA" id="ARBA00004173"/>
    </source>
</evidence>
<evidence type="ECO:0000259" key="8">
    <source>
        <dbReference type="Pfam" id="PF01636"/>
    </source>
</evidence>
<evidence type="ECO:0000256" key="4">
    <source>
        <dbReference type="ARBA" id="ARBA00022946"/>
    </source>
</evidence>
<keyword evidence="5" id="KW-0496">Mitochondrion</keyword>
<dbReference type="Proteomes" id="UP000245464">
    <property type="component" value="Chromosome 5"/>
</dbReference>
<evidence type="ECO:0000256" key="7">
    <source>
        <dbReference type="SAM" id="Coils"/>
    </source>
</evidence>
<dbReference type="InterPro" id="IPR051035">
    <property type="entry name" value="Mito_inheritance_9"/>
</dbReference>
<keyword evidence="4" id="KW-0809">Transit peptide</keyword>
<evidence type="ECO:0000313" key="9">
    <source>
        <dbReference type="EMBL" id="KAF7570395.1"/>
    </source>
</evidence>
<evidence type="ECO:0000256" key="5">
    <source>
        <dbReference type="ARBA" id="ARBA00023128"/>
    </source>
</evidence>
<evidence type="ECO:0000313" key="10">
    <source>
        <dbReference type="Proteomes" id="UP000245464"/>
    </source>
</evidence>
<dbReference type="PANTHER" id="PTHR36091">
    <property type="entry name" value="ALTERED INHERITANCE OF MITOCHONDRIA PROTEIN 9, MITOCHONDRIAL"/>
    <property type="match status" value="1"/>
</dbReference>
<dbReference type="SUPFAM" id="SSF56112">
    <property type="entry name" value="Protein kinase-like (PK-like)"/>
    <property type="match status" value="1"/>
</dbReference>
<dbReference type="KEGG" id="ptrr:6344161"/>
<comment type="similarity">
    <text evidence="2">Belongs to the AIM9 family.</text>
</comment>
<evidence type="ECO:0000256" key="2">
    <source>
        <dbReference type="ARBA" id="ARBA00005543"/>
    </source>
</evidence>
<reference evidence="9 10" key="1">
    <citation type="journal article" date="2018" name="BMC Genomics">
        <title>Comparative genomics of the wheat fungal pathogen Pyrenophora tritici-repentis reveals chromosomal variations and genome plasticity.</title>
        <authorList>
            <person name="Moolhuijzen P."/>
            <person name="See P.T."/>
            <person name="Hane J.K."/>
            <person name="Shi G."/>
            <person name="Liu Z."/>
            <person name="Oliver R.P."/>
            <person name="Moffat C.S."/>
        </authorList>
    </citation>
    <scope>NUCLEOTIDE SEQUENCE [LARGE SCALE GENOMIC DNA]</scope>
    <source>
        <strain evidence="9">M4</strain>
    </source>
</reference>
<keyword evidence="7" id="KW-0175">Coiled coil</keyword>
<dbReference type="GeneID" id="6344161"/>
<evidence type="ECO:0000256" key="3">
    <source>
        <dbReference type="ARBA" id="ARBA00016197"/>
    </source>
</evidence>
<dbReference type="EMBL" id="NQIK02000005">
    <property type="protein sequence ID" value="KAF7570395.1"/>
    <property type="molecule type" value="Genomic_DNA"/>
</dbReference>
<dbReference type="InterPro" id="IPR002575">
    <property type="entry name" value="Aminoglycoside_PTrfase"/>
</dbReference>
<evidence type="ECO:0000256" key="6">
    <source>
        <dbReference type="ARBA" id="ARBA00031849"/>
    </source>
</evidence>
<comment type="subcellular location">
    <subcellularLocation>
        <location evidence="1">Mitochondrion</location>
    </subcellularLocation>
</comment>
<sequence>MEKAKGVPLSQVWDAMPLPQKLQVLLALVQIQKRWLSISFSHYGGLYYASDVRSPSAGHYIEDGTVARDSESVVGPATGRDWHDAGRASLDIRRGPWASLSQYLRSIGERETKATQILSPPKQIALFCGPKLYQPDPKEKLTALSQYHKIADAILPGNKTICAPYLWHDDLHGDNIFVDPNNPGKITAIIDWQSCHISPLFNHNADPAFLDWEGLEPENLDLTPKPDLAGLSSEEKSAALRDYAHLNVFIAWRKLMQGKNPIFYKAAVPKDIIIWAIVLSIQDSQFPFNFSGVEIERIKSKGDCAVAETELVAQVKETMGELWPDKGLIDHQLYDSCRAALKEMKEQLIEQLALNEEERAEYERYWPFD</sequence>
<dbReference type="Gene3D" id="3.90.1200.10">
    <property type="match status" value="1"/>
</dbReference>
<dbReference type="GO" id="GO:0005739">
    <property type="term" value="C:mitochondrion"/>
    <property type="evidence" value="ECO:0007669"/>
    <property type="project" value="TreeGrafter"/>
</dbReference>
<dbReference type="RefSeq" id="XP_065961978.1">
    <property type="nucleotide sequence ID" value="XM_066107529.1"/>
</dbReference>
<feature type="domain" description="Aminoglycoside phosphotransferase" evidence="8">
    <location>
        <begin position="161"/>
        <end position="200"/>
    </location>
</feature>
<comment type="caution">
    <text evidence="9">The sequence shown here is derived from an EMBL/GenBank/DDBJ whole genome shotgun (WGS) entry which is preliminary data.</text>
</comment>
<gene>
    <name evidence="9" type="ORF">PtrM4_103970</name>
</gene>
<dbReference type="PANTHER" id="PTHR36091:SF1">
    <property type="entry name" value="ALTERED INHERITANCE OF MITOCHONDRIA PROTEIN 9, MITOCHONDRIAL"/>
    <property type="match status" value="1"/>
</dbReference>
<dbReference type="AlphaFoldDB" id="A0A834RUR7"/>
<proteinExistence type="inferred from homology"/>
<dbReference type="Pfam" id="PF01636">
    <property type="entry name" value="APH"/>
    <property type="match status" value="1"/>
</dbReference>
<feature type="coiled-coil region" evidence="7">
    <location>
        <begin position="338"/>
        <end position="365"/>
    </location>
</feature>
<accession>A0A834RUR7</accession>
<organism evidence="9 10">
    <name type="scientific">Pyrenophora tritici-repentis</name>
    <dbReference type="NCBI Taxonomy" id="45151"/>
    <lineage>
        <taxon>Eukaryota</taxon>
        <taxon>Fungi</taxon>
        <taxon>Dikarya</taxon>
        <taxon>Ascomycota</taxon>
        <taxon>Pezizomycotina</taxon>
        <taxon>Dothideomycetes</taxon>
        <taxon>Pleosporomycetidae</taxon>
        <taxon>Pleosporales</taxon>
        <taxon>Pleosporineae</taxon>
        <taxon>Pleosporaceae</taxon>
        <taxon>Pyrenophora</taxon>
    </lineage>
</organism>
<protein>
    <recommendedName>
        <fullName evidence="3">Altered inheritance of mitochondria protein 9, mitochondrial</fullName>
    </recommendedName>
    <alternativeName>
        <fullName evidence="6">Found in mitochondrial proteome protein 29</fullName>
    </alternativeName>
</protein>